<reference evidence="2" key="1">
    <citation type="journal article" date="2019" name="Int. J. Syst. Evol. Microbiol.">
        <title>The Global Catalogue of Microorganisms (GCM) 10K type strain sequencing project: providing services to taxonomists for standard genome sequencing and annotation.</title>
        <authorList>
            <consortium name="The Broad Institute Genomics Platform"/>
            <consortium name="The Broad Institute Genome Sequencing Center for Infectious Disease"/>
            <person name="Wu L."/>
            <person name="Ma J."/>
        </authorList>
    </citation>
    <scope>NUCLEOTIDE SEQUENCE [LARGE SCALE GENOMIC DNA]</scope>
    <source>
        <strain evidence="2">CGMCC 1.15111</strain>
    </source>
</reference>
<sequence>MLPMIKTFTQDDLVRYIYQETSEEENAEILSAMLFDDELAQNFQGMLDIVSELDSAMKTPSDKAIDAITSYSKSFHLHSVE</sequence>
<organism evidence="1 2">
    <name type="scientific">Roseivirga thermotolerans</name>
    <dbReference type="NCBI Taxonomy" id="1758176"/>
    <lineage>
        <taxon>Bacteria</taxon>
        <taxon>Pseudomonadati</taxon>
        <taxon>Bacteroidota</taxon>
        <taxon>Cytophagia</taxon>
        <taxon>Cytophagales</taxon>
        <taxon>Roseivirgaceae</taxon>
        <taxon>Roseivirga</taxon>
    </lineage>
</organism>
<proteinExistence type="predicted"/>
<name>A0ABQ3I5E5_9BACT</name>
<comment type="caution">
    <text evidence="1">The sequence shown here is derived from an EMBL/GenBank/DDBJ whole genome shotgun (WGS) entry which is preliminary data.</text>
</comment>
<evidence type="ECO:0000313" key="1">
    <source>
        <dbReference type="EMBL" id="GHE55891.1"/>
    </source>
</evidence>
<evidence type="ECO:0000313" key="2">
    <source>
        <dbReference type="Proteomes" id="UP000658258"/>
    </source>
</evidence>
<dbReference type="EMBL" id="BNAG01000001">
    <property type="protein sequence ID" value="GHE55891.1"/>
    <property type="molecule type" value="Genomic_DNA"/>
</dbReference>
<keyword evidence="2" id="KW-1185">Reference proteome</keyword>
<gene>
    <name evidence="1" type="ORF">GCM10011340_08340</name>
</gene>
<dbReference type="Proteomes" id="UP000658258">
    <property type="component" value="Unassembled WGS sequence"/>
</dbReference>
<accession>A0ABQ3I5E5</accession>
<protein>
    <submittedName>
        <fullName evidence="1">Uncharacterized protein</fullName>
    </submittedName>
</protein>